<protein>
    <submittedName>
        <fullName evidence="1">Mobilization protein</fullName>
    </submittedName>
</protein>
<dbReference type="AlphaFoldDB" id="A0A964BLY1"/>
<keyword evidence="2" id="KW-1185">Reference proteome</keyword>
<name>A0A964BLY1_9CYAN</name>
<organism evidence="1 2">
    <name type="scientific">Waterburya agarophytonicola KI4</name>
    <dbReference type="NCBI Taxonomy" id="2874699"/>
    <lineage>
        <taxon>Bacteria</taxon>
        <taxon>Bacillati</taxon>
        <taxon>Cyanobacteriota</taxon>
        <taxon>Cyanophyceae</taxon>
        <taxon>Pleurocapsales</taxon>
        <taxon>Hyellaceae</taxon>
        <taxon>Waterburya</taxon>
        <taxon>Waterburya agarophytonicola</taxon>
    </lineage>
</organism>
<comment type="caution">
    <text evidence="1">The sequence shown here is derived from an EMBL/GenBank/DDBJ whole genome shotgun (WGS) entry which is preliminary data.</text>
</comment>
<evidence type="ECO:0000313" key="2">
    <source>
        <dbReference type="Proteomes" id="UP000729733"/>
    </source>
</evidence>
<gene>
    <name evidence="1" type="ORF">I4641_02405</name>
</gene>
<proteinExistence type="predicted"/>
<sequence>MDSSNYKFVDLFGGEKGGVGKTLVAKVAIQCLIDRDYEFIAVEADRSNPDVSNVYRKYCKHAFFTENEKEAGRADRIFEFATRRSVIVNLPSQVQKALKAWFDNNNLFDLGEQHGVAFRKWFVTNGEYHSIKLFLKSLDDYGEKMPHILVRNFGVCDEWEQVEKDEKVQAAINKYNVQTIDFPKLGYAERYFINKNQLTFGDAREHHDLTIMGRQRVVNFLNSAYAAFDSTGAWQEPNDKGDLCESA</sequence>
<dbReference type="Proteomes" id="UP000729733">
    <property type="component" value="Unassembled WGS sequence"/>
</dbReference>
<evidence type="ECO:0000313" key="1">
    <source>
        <dbReference type="EMBL" id="MCC0175833.1"/>
    </source>
</evidence>
<dbReference type="RefSeq" id="WP_229638832.1">
    <property type="nucleotide sequence ID" value="NZ_JADWDC010000004.1"/>
</dbReference>
<accession>A0A964BLY1</accession>
<dbReference type="EMBL" id="JADWDC010000004">
    <property type="protein sequence ID" value="MCC0175833.1"/>
    <property type="molecule type" value="Genomic_DNA"/>
</dbReference>
<reference evidence="1" key="1">
    <citation type="journal article" date="2021" name="Antonie Van Leeuwenhoek">
        <title>Draft genome and description of Waterburya agarophytonicola gen. nov. sp. nov. (Pleurocapsales, Cyanobacteria): a seaweed symbiont.</title>
        <authorList>
            <person name="Bonthond G."/>
            <person name="Shalygin S."/>
            <person name="Bayer T."/>
            <person name="Weinberger F."/>
        </authorList>
    </citation>
    <scope>NUCLEOTIDE SEQUENCE</scope>
    <source>
        <strain evidence="1">KI4</strain>
    </source>
</reference>